<dbReference type="PANTHER" id="PTHR45763">
    <property type="entry name" value="HYDROLASE, ALPHA/BETA FOLD FAMILY PROTEIN, EXPRESSED-RELATED"/>
    <property type="match status" value="1"/>
</dbReference>
<dbReference type="Proteomes" id="UP000030645">
    <property type="component" value="Unassembled WGS sequence"/>
</dbReference>
<feature type="domain" description="AB hydrolase-1" evidence="2">
    <location>
        <begin position="67"/>
        <end position="334"/>
    </location>
</feature>
<evidence type="ECO:0000259" key="2">
    <source>
        <dbReference type="Pfam" id="PF12697"/>
    </source>
</evidence>
<dbReference type="STRING" id="981085.W9QNV4"/>
<dbReference type="Pfam" id="PF12697">
    <property type="entry name" value="Abhydrolase_6"/>
    <property type="match status" value="1"/>
</dbReference>
<keyword evidence="1" id="KW-0732">Signal</keyword>
<dbReference type="PANTHER" id="PTHR45763:SF51">
    <property type="entry name" value="ALPHA_BETA-HYDROLASES SUPERFAMILY PROTEIN"/>
    <property type="match status" value="1"/>
</dbReference>
<dbReference type="InterPro" id="IPR029058">
    <property type="entry name" value="AB_hydrolase_fold"/>
</dbReference>
<evidence type="ECO:0000313" key="3">
    <source>
        <dbReference type="EMBL" id="EXB36969.1"/>
    </source>
</evidence>
<proteinExistence type="predicted"/>
<dbReference type="KEGG" id="mnt:21401318"/>
<evidence type="ECO:0000313" key="4">
    <source>
        <dbReference type="Proteomes" id="UP000030645"/>
    </source>
</evidence>
<sequence>MFIKRIALVLFIVLLSWAYQATRPPPPKLCGSPGGPPITAPRVKLRDGRHLAYKEYGVPREEAKFKIIFVHGFSSCRHEAMVATELSPEVIEELGIYVVAFDRPGYGETDPDPNRTEKSLALDIEELADQLGLGTKFYVIGHSMGGQVIWSCLRYIPNRLAGAGLIAPVTNYWWPSFPANLSVKAYYQQPAQDQWALRVAHYLPWLTYWWNTQKLFPASSVIAGNPHIFSPKDLELIKKLLSVSDPEREKIKQLVKQQGEFESFHRDLMVGFGKWAFDPADIKNPFQNNEGTVHLWQGDEDRLSPVILNRFIANKLPWIRYHELPGEGHLFPLVEGMSEAMMKEFLIGEK</sequence>
<dbReference type="AlphaFoldDB" id="W9QNV4"/>
<name>W9QNV4_9ROSA</name>
<dbReference type="eggNOG" id="ENOG502QS8H">
    <property type="taxonomic scope" value="Eukaryota"/>
</dbReference>
<evidence type="ECO:0000256" key="1">
    <source>
        <dbReference type="SAM" id="SignalP"/>
    </source>
</evidence>
<feature type="signal peptide" evidence="1">
    <location>
        <begin position="1"/>
        <end position="18"/>
    </location>
</feature>
<dbReference type="SUPFAM" id="SSF53474">
    <property type="entry name" value="alpha/beta-Hydrolases"/>
    <property type="match status" value="1"/>
</dbReference>
<dbReference type="InterPro" id="IPR000073">
    <property type="entry name" value="AB_hydrolase_1"/>
</dbReference>
<organism evidence="3 4">
    <name type="scientific">Morus notabilis</name>
    <dbReference type="NCBI Taxonomy" id="981085"/>
    <lineage>
        <taxon>Eukaryota</taxon>
        <taxon>Viridiplantae</taxon>
        <taxon>Streptophyta</taxon>
        <taxon>Embryophyta</taxon>
        <taxon>Tracheophyta</taxon>
        <taxon>Spermatophyta</taxon>
        <taxon>Magnoliopsida</taxon>
        <taxon>eudicotyledons</taxon>
        <taxon>Gunneridae</taxon>
        <taxon>Pentapetalae</taxon>
        <taxon>rosids</taxon>
        <taxon>fabids</taxon>
        <taxon>Rosales</taxon>
        <taxon>Moraceae</taxon>
        <taxon>Moreae</taxon>
        <taxon>Morus</taxon>
    </lineage>
</organism>
<dbReference type="OrthoDB" id="294702at2759"/>
<gene>
    <name evidence="3" type="ORF">L484_018346</name>
</gene>
<reference evidence="4" key="1">
    <citation type="submission" date="2013-01" db="EMBL/GenBank/DDBJ databases">
        <title>Draft Genome Sequence of a Mulberry Tree, Morus notabilis C.K. Schneid.</title>
        <authorList>
            <person name="He N."/>
            <person name="Zhao S."/>
        </authorList>
    </citation>
    <scope>NUCLEOTIDE SEQUENCE</scope>
</reference>
<accession>W9QNV4</accession>
<keyword evidence="4" id="KW-1185">Reference proteome</keyword>
<dbReference type="Gene3D" id="3.40.50.1820">
    <property type="entry name" value="alpha/beta hydrolase"/>
    <property type="match status" value="1"/>
</dbReference>
<protein>
    <recommendedName>
        <fullName evidence="2">AB hydrolase-1 domain-containing protein</fullName>
    </recommendedName>
</protein>
<feature type="chain" id="PRO_5004930812" description="AB hydrolase-1 domain-containing protein" evidence="1">
    <location>
        <begin position="19"/>
        <end position="350"/>
    </location>
</feature>
<dbReference type="EMBL" id="KE343602">
    <property type="protein sequence ID" value="EXB36969.1"/>
    <property type="molecule type" value="Genomic_DNA"/>
</dbReference>
<dbReference type="FunFam" id="3.40.50.1820:FF:000270">
    <property type="entry name" value="Alpha/beta-Hydrolases superfamily protein"/>
    <property type="match status" value="1"/>
</dbReference>